<evidence type="ECO:0000313" key="9">
    <source>
        <dbReference type="EMBL" id="PWK93118.1"/>
    </source>
</evidence>
<comment type="subcellular location">
    <subcellularLocation>
        <location evidence="1 7">Cell membrane</location>
        <topology evidence="1 7">Multi-pass membrane protein</topology>
    </subcellularLocation>
</comment>
<feature type="transmembrane region" description="Helical" evidence="7">
    <location>
        <begin position="248"/>
        <end position="272"/>
    </location>
</feature>
<dbReference type="CDD" id="cd06261">
    <property type="entry name" value="TM_PBP2"/>
    <property type="match status" value="1"/>
</dbReference>
<keyword evidence="2 7" id="KW-0813">Transport</keyword>
<sequence>MNCPIGIRKDLGKKGTMLLAVLSFVIPLAVWCAVSYVPFIYHPLVQITDAGGSMFCEPGDEIAKENFAEENATLISAGEKPMKGFRVNPAYLPAPHEVATSLVMAFKTPPKRDGDVWFHESILHSVKIVFLAFFLSSLFGLPLGILSGSIPFFEKLTAPFIEFFRYFPAPVFSALAVAVLGINDAPKIAIIIIGTFFQQVPMLAATTRRADPALTEAARTLGASPIRVLMKVIIPEVAPKIYKDMRILLGWAWTYLIVAEVVGTSSGITWFINQQAKYRNFDNVYAAIVILGIIGLGCDLILSKIGKDLFAWEDGRVGFLTKVRTEITAPKNYVFSFRLTEEEKELKEKNHGKL</sequence>
<dbReference type="SUPFAM" id="SSF161098">
    <property type="entry name" value="MetI-like"/>
    <property type="match status" value="1"/>
</dbReference>
<evidence type="ECO:0000256" key="4">
    <source>
        <dbReference type="ARBA" id="ARBA00022692"/>
    </source>
</evidence>
<keyword evidence="10" id="KW-1185">Reference proteome</keyword>
<proteinExistence type="inferred from homology"/>
<protein>
    <submittedName>
        <fullName evidence="9">NitT/TauT family transport system permease protein</fullName>
    </submittedName>
</protein>
<keyword evidence="4 7" id="KW-0812">Transmembrane</keyword>
<name>A0ABX5LI41_9BACT</name>
<dbReference type="Gene3D" id="1.10.3720.10">
    <property type="entry name" value="MetI-like"/>
    <property type="match status" value="1"/>
</dbReference>
<keyword evidence="5 7" id="KW-1133">Transmembrane helix</keyword>
<evidence type="ECO:0000256" key="6">
    <source>
        <dbReference type="ARBA" id="ARBA00023136"/>
    </source>
</evidence>
<organism evidence="9 10">
    <name type="scientific">Hallerella porci</name>
    <dbReference type="NCBI Taxonomy" id="1945871"/>
    <lineage>
        <taxon>Bacteria</taxon>
        <taxon>Pseudomonadati</taxon>
        <taxon>Fibrobacterota</taxon>
        <taxon>Fibrobacteria</taxon>
        <taxon>Fibrobacterales</taxon>
        <taxon>Fibrobacteraceae</taxon>
        <taxon>Hallerella</taxon>
    </lineage>
</organism>
<dbReference type="PROSITE" id="PS50928">
    <property type="entry name" value="ABC_TM1"/>
    <property type="match status" value="1"/>
</dbReference>
<evidence type="ECO:0000256" key="7">
    <source>
        <dbReference type="RuleBase" id="RU363032"/>
    </source>
</evidence>
<dbReference type="InterPro" id="IPR035906">
    <property type="entry name" value="MetI-like_sf"/>
</dbReference>
<feature type="transmembrane region" description="Helical" evidence="7">
    <location>
        <begin position="128"/>
        <end position="151"/>
    </location>
</feature>
<evidence type="ECO:0000256" key="1">
    <source>
        <dbReference type="ARBA" id="ARBA00004651"/>
    </source>
</evidence>
<dbReference type="InterPro" id="IPR000515">
    <property type="entry name" value="MetI-like"/>
</dbReference>
<accession>A0ABX5LI41</accession>
<comment type="similarity">
    <text evidence="7">Belongs to the binding-protein-dependent transport system permease family.</text>
</comment>
<reference evidence="9 10" key="1">
    <citation type="submission" date="2018-05" db="EMBL/GenBank/DDBJ databases">
        <title>Animal gut microbial communities from fecal samples from Wisconsin, USA.</title>
        <authorList>
            <person name="Neumann A."/>
        </authorList>
    </citation>
    <scope>NUCLEOTIDE SEQUENCE [LARGE SCALE GENOMIC DNA]</scope>
    <source>
        <strain evidence="9 10">UWS4</strain>
    </source>
</reference>
<evidence type="ECO:0000313" key="10">
    <source>
        <dbReference type="Proteomes" id="UP000245523"/>
    </source>
</evidence>
<comment type="caution">
    <text evidence="9">The sequence shown here is derived from an EMBL/GenBank/DDBJ whole genome shotgun (WGS) entry which is preliminary data.</text>
</comment>
<evidence type="ECO:0000256" key="5">
    <source>
        <dbReference type="ARBA" id="ARBA00022989"/>
    </source>
</evidence>
<dbReference type="PANTHER" id="PTHR30151">
    <property type="entry name" value="ALKANE SULFONATE ABC TRANSPORTER-RELATED, MEMBRANE SUBUNIT"/>
    <property type="match status" value="1"/>
</dbReference>
<keyword evidence="3" id="KW-1003">Cell membrane</keyword>
<evidence type="ECO:0000256" key="2">
    <source>
        <dbReference type="ARBA" id="ARBA00022448"/>
    </source>
</evidence>
<feature type="transmembrane region" description="Helical" evidence="7">
    <location>
        <begin position="284"/>
        <end position="302"/>
    </location>
</feature>
<dbReference type="EMBL" id="QGHD01000032">
    <property type="protein sequence ID" value="PWK93118.1"/>
    <property type="molecule type" value="Genomic_DNA"/>
</dbReference>
<feature type="transmembrane region" description="Helical" evidence="7">
    <location>
        <begin position="163"/>
        <end position="182"/>
    </location>
</feature>
<gene>
    <name evidence="9" type="ORF">B0H50_13217</name>
</gene>
<evidence type="ECO:0000259" key="8">
    <source>
        <dbReference type="PROSITE" id="PS50928"/>
    </source>
</evidence>
<feature type="domain" description="ABC transmembrane type-1" evidence="8">
    <location>
        <begin position="122"/>
        <end position="302"/>
    </location>
</feature>
<feature type="transmembrane region" description="Helical" evidence="7">
    <location>
        <begin position="18"/>
        <end position="41"/>
    </location>
</feature>
<keyword evidence="6 7" id="KW-0472">Membrane</keyword>
<evidence type="ECO:0000256" key="3">
    <source>
        <dbReference type="ARBA" id="ARBA00022475"/>
    </source>
</evidence>
<dbReference type="Proteomes" id="UP000245523">
    <property type="component" value="Unassembled WGS sequence"/>
</dbReference>
<dbReference type="PANTHER" id="PTHR30151:SF0">
    <property type="entry name" value="ABC TRANSPORTER PERMEASE PROTEIN MJ0413-RELATED"/>
    <property type="match status" value="1"/>
</dbReference>
<dbReference type="Pfam" id="PF00528">
    <property type="entry name" value="BPD_transp_1"/>
    <property type="match status" value="1"/>
</dbReference>